<dbReference type="Proteomes" id="UP000053236">
    <property type="component" value="Unassembled WGS sequence"/>
</dbReference>
<sequence>AHEGIESRWIRAHQALSELKNKIATTPMLRHFDPDRQSTVVM</sequence>
<feature type="non-terminal residue" evidence="1">
    <location>
        <position position="1"/>
    </location>
</feature>
<dbReference type="AlphaFoldDB" id="W2FRH2"/>
<evidence type="ECO:0000313" key="1">
    <source>
        <dbReference type="EMBL" id="ETK72526.1"/>
    </source>
</evidence>
<proteinExistence type="predicted"/>
<name>W2FRH2_PHYNI</name>
<gene>
    <name evidence="1" type="ORF">L915_20377</name>
</gene>
<organism evidence="1">
    <name type="scientific">Phytophthora nicotianae</name>
    <name type="common">Potato buckeye rot agent</name>
    <name type="synonym">Phytophthora parasitica</name>
    <dbReference type="NCBI Taxonomy" id="4792"/>
    <lineage>
        <taxon>Eukaryota</taxon>
        <taxon>Sar</taxon>
        <taxon>Stramenopiles</taxon>
        <taxon>Oomycota</taxon>
        <taxon>Peronosporomycetes</taxon>
        <taxon>Peronosporales</taxon>
        <taxon>Peronosporaceae</taxon>
        <taxon>Phytophthora</taxon>
    </lineage>
</organism>
<accession>W2FRH2</accession>
<dbReference type="EMBL" id="KI689562">
    <property type="protein sequence ID" value="ETK72526.1"/>
    <property type="molecule type" value="Genomic_DNA"/>
</dbReference>
<protein>
    <submittedName>
        <fullName evidence="1">Uncharacterized protein</fullName>
    </submittedName>
</protein>
<reference evidence="1" key="1">
    <citation type="submission" date="2013-11" db="EMBL/GenBank/DDBJ databases">
        <title>The Genome Sequence of Phytophthora parasitica CJ02B3.</title>
        <authorList>
            <consortium name="The Broad Institute Genomics Platform"/>
            <person name="Russ C."/>
            <person name="Tyler B."/>
            <person name="Panabieres F."/>
            <person name="Shan W."/>
            <person name="Tripathy S."/>
            <person name="Grunwald N."/>
            <person name="Machado M."/>
            <person name="Johnson C.S."/>
            <person name="Arredondo F."/>
            <person name="Hong C."/>
            <person name="Coffey M."/>
            <person name="Young S.K."/>
            <person name="Zeng Q."/>
            <person name="Gargeya S."/>
            <person name="Fitzgerald M."/>
            <person name="Abouelleil A."/>
            <person name="Alvarado L."/>
            <person name="Chapman S.B."/>
            <person name="Gainer-Dewar J."/>
            <person name="Goldberg J."/>
            <person name="Griggs A."/>
            <person name="Gujja S."/>
            <person name="Hansen M."/>
            <person name="Howarth C."/>
            <person name="Imamovic A."/>
            <person name="Ireland A."/>
            <person name="Larimer J."/>
            <person name="McCowan C."/>
            <person name="Murphy C."/>
            <person name="Pearson M."/>
            <person name="Poon T.W."/>
            <person name="Priest M."/>
            <person name="Roberts A."/>
            <person name="Saif S."/>
            <person name="Shea T."/>
            <person name="Sykes S."/>
            <person name="Wortman J."/>
            <person name="Nusbaum C."/>
            <person name="Birren B."/>
        </authorList>
    </citation>
    <scope>NUCLEOTIDE SEQUENCE [LARGE SCALE GENOMIC DNA]</scope>
    <source>
        <strain evidence="1">CJ02B3</strain>
    </source>
</reference>